<feature type="domain" description="Glycosyltransferase 2-like" evidence="1">
    <location>
        <begin position="59"/>
        <end position="170"/>
    </location>
</feature>
<dbReference type="Pfam" id="PF00535">
    <property type="entry name" value="Glycos_transf_2"/>
    <property type="match status" value="1"/>
</dbReference>
<evidence type="ECO:0000259" key="1">
    <source>
        <dbReference type="Pfam" id="PF00535"/>
    </source>
</evidence>
<sequence>MSLPTMMNSGLEFFLRFAASGYVPARWFYPTPSDPFINHNPKPLKSFEVVSHCWQYSHLLAFQLQSLVDYPPEDFEIIYTGFYSESDTKTVELIAHFEQLNVKNIRWNFQPLPKTSLLRRAIGRNQAAKSTRADWIWFTDCDVIFGPETCSSLQKQLSKERSILVFPEHVRRTALLCKNDALLDSCKSKVKKFGVDLSVLVPQKFKQHTFEKATGAVQIVHGDAARKYGYCEQINCYQQPQERWVKTYEDRAFRWILGTHGTRPIKQVSIIRHEEKGRYKKDTLSARLRTANRRLKDKLLSR</sequence>
<dbReference type="Proteomes" id="UP000288789">
    <property type="component" value="Unassembled WGS sequence"/>
</dbReference>
<keyword evidence="3" id="KW-1185">Reference proteome</keyword>
<dbReference type="RefSeq" id="WP_128351923.1">
    <property type="nucleotide sequence ID" value="NZ_RSFE01000003.1"/>
</dbReference>
<dbReference type="Gene3D" id="3.90.550.10">
    <property type="entry name" value="Spore Coat Polysaccharide Biosynthesis Protein SpsA, Chain A"/>
    <property type="match status" value="1"/>
</dbReference>
<organism evidence="2 3">
    <name type="scientific">Pseudidiomarina gelatinasegens</name>
    <dbReference type="NCBI Taxonomy" id="2487740"/>
    <lineage>
        <taxon>Bacteria</taxon>
        <taxon>Pseudomonadati</taxon>
        <taxon>Pseudomonadota</taxon>
        <taxon>Gammaproteobacteria</taxon>
        <taxon>Alteromonadales</taxon>
        <taxon>Idiomarinaceae</taxon>
        <taxon>Pseudidiomarina</taxon>
    </lineage>
</organism>
<evidence type="ECO:0000313" key="3">
    <source>
        <dbReference type="Proteomes" id="UP000288789"/>
    </source>
</evidence>
<dbReference type="OrthoDB" id="5757975at2"/>
<accession>A0A443Z4T5</accession>
<keyword evidence="2" id="KW-0808">Transferase</keyword>
<comment type="caution">
    <text evidence="2">The sequence shown here is derived from an EMBL/GenBank/DDBJ whole genome shotgun (WGS) entry which is preliminary data.</text>
</comment>
<gene>
    <name evidence="2" type="ORF">EGC76_05060</name>
</gene>
<dbReference type="InterPro" id="IPR029044">
    <property type="entry name" value="Nucleotide-diphossugar_trans"/>
</dbReference>
<dbReference type="InterPro" id="IPR001173">
    <property type="entry name" value="Glyco_trans_2-like"/>
</dbReference>
<evidence type="ECO:0000313" key="2">
    <source>
        <dbReference type="EMBL" id="RWU11634.1"/>
    </source>
</evidence>
<dbReference type="EMBL" id="RSFE01000003">
    <property type="protein sequence ID" value="RWU11634.1"/>
    <property type="molecule type" value="Genomic_DNA"/>
</dbReference>
<proteinExistence type="predicted"/>
<dbReference type="CDD" id="cd00761">
    <property type="entry name" value="Glyco_tranf_GTA_type"/>
    <property type="match status" value="1"/>
</dbReference>
<name>A0A443Z4T5_9GAMM</name>
<dbReference type="SUPFAM" id="SSF53448">
    <property type="entry name" value="Nucleotide-diphospho-sugar transferases"/>
    <property type="match status" value="1"/>
</dbReference>
<reference evidence="2 3" key="1">
    <citation type="submission" date="2018-12" db="EMBL/GenBank/DDBJ databases">
        <authorList>
            <person name="Li A."/>
            <person name="Zhang M."/>
            <person name="Zhu H."/>
        </authorList>
    </citation>
    <scope>NUCLEOTIDE SEQUENCE [LARGE SCALE GENOMIC DNA]</scope>
    <source>
        <strain evidence="2 3">R04H25</strain>
    </source>
</reference>
<protein>
    <submittedName>
        <fullName evidence="2">Glycosyltransferase</fullName>
    </submittedName>
</protein>
<dbReference type="GO" id="GO:0016740">
    <property type="term" value="F:transferase activity"/>
    <property type="evidence" value="ECO:0007669"/>
    <property type="project" value="UniProtKB-KW"/>
</dbReference>
<dbReference type="AlphaFoldDB" id="A0A443Z4T5"/>